<dbReference type="STRING" id="440514.SAMN04488010_3570"/>
<sequence length="116" mass="13086">MQKISFTENLEFNDHKIVTKVLLETSFSKEIRILLKEGQQMKEHRAPFPIIVHIVQGTIDFGVQGTLHKLKQGDIITLDANVPHDLLALSDSIVRLTLSKQDAAERVEKVVADSEK</sequence>
<proteinExistence type="predicted"/>
<organism evidence="2 3">
    <name type="scientific">Maribacter stanieri</name>
    <dbReference type="NCBI Taxonomy" id="440514"/>
    <lineage>
        <taxon>Bacteria</taxon>
        <taxon>Pseudomonadati</taxon>
        <taxon>Bacteroidota</taxon>
        <taxon>Flavobacteriia</taxon>
        <taxon>Flavobacteriales</taxon>
        <taxon>Flavobacteriaceae</taxon>
        <taxon>Maribacter</taxon>
    </lineage>
</organism>
<dbReference type="AlphaFoldDB" id="A0A1I6KCN8"/>
<reference evidence="3" key="1">
    <citation type="submission" date="2016-10" db="EMBL/GenBank/DDBJ databases">
        <authorList>
            <person name="Varghese N."/>
            <person name="Submissions S."/>
        </authorList>
    </citation>
    <scope>NUCLEOTIDE SEQUENCE [LARGE SCALE GENOMIC DNA]</scope>
    <source>
        <strain evidence="3">DSM 19891</strain>
    </source>
</reference>
<dbReference type="Gene3D" id="2.60.120.10">
    <property type="entry name" value="Jelly Rolls"/>
    <property type="match status" value="1"/>
</dbReference>
<dbReference type="Pfam" id="PF07883">
    <property type="entry name" value="Cupin_2"/>
    <property type="match status" value="1"/>
</dbReference>
<keyword evidence="3" id="KW-1185">Reference proteome</keyword>
<feature type="domain" description="Cupin type-2" evidence="1">
    <location>
        <begin position="34"/>
        <end position="96"/>
    </location>
</feature>
<dbReference type="PANTHER" id="PTHR37694:SF1">
    <property type="entry name" value="SLR8022 PROTEIN"/>
    <property type="match status" value="1"/>
</dbReference>
<dbReference type="EMBL" id="FOYX01000004">
    <property type="protein sequence ID" value="SFR89002.1"/>
    <property type="molecule type" value="Genomic_DNA"/>
</dbReference>
<dbReference type="CDD" id="cd02230">
    <property type="entry name" value="cupin_HP0902-like"/>
    <property type="match status" value="1"/>
</dbReference>
<dbReference type="SUPFAM" id="SSF51182">
    <property type="entry name" value="RmlC-like cupins"/>
    <property type="match status" value="1"/>
</dbReference>
<evidence type="ECO:0000259" key="1">
    <source>
        <dbReference type="Pfam" id="PF07883"/>
    </source>
</evidence>
<dbReference type="InterPro" id="IPR014710">
    <property type="entry name" value="RmlC-like_jellyroll"/>
</dbReference>
<dbReference type="Proteomes" id="UP000199462">
    <property type="component" value="Unassembled WGS sequence"/>
</dbReference>
<gene>
    <name evidence="2" type="ORF">SAMN04488010_3570</name>
</gene>
<protein>
    <submittedName>
        <fullName evidence="2">Cupin domain protein</fullName>
    </submittedName>
</protein>
<dbReference type="PANTHER" id="PTHR37694">
    <property type="entry name" value="SLR8022 PROTEIN"/>
    <property type="match status" value="1"/>
</dbReference>
<dbReference type="InterPro" id="IPR011051">
    <property type="entry name" value="RmlC_Cupin_sf"/>
</dbReference>
<evidence type="ECO:0000313" key="3">
    <source>
        <dbReference type="Proteomes" id="UP000199462"/>
    </source>
</evidence>
<dbReference type="RefSeq" id="WP_091905148.1">
    <property type="nucleotide sequence ID" value="NZ_FOYX01000004.1"/>
</dbReference>
<name>A0A1I6KCN8_9FLAO</name>
<evidence type="ECO:0000313" key="2">
    <source>
        <dbReference type="EMBL" id="SFR89002.1"/>
    </source>
</evidence>
<accession>A0A1I6KCN8</accession>
<dbReference type="InterPro" id="IPR013096">
    <property type="entry name" value="Cupin_2"/>
</dbReference>